<feature type="transmembrane region" description="Helical" evidence="1">
    <location>
        <begin position="430"/>
        <end position="451"/>
    </location>
</feature>
<dbReference type="SUPFAM" id="SSF82693">
    <property type="entry name" value="Multidrug efflux transporter AcrB pore domain, PN1, PN2, PC1 and PC2 subdomains"/>
    <property type="match status" value="3"/>
</dbReference>
<dbReference type="Gene3D" id="3.30.2090.10">
    <property type="entry name" value="Multidrug efflux transporter AcrB TolC docking domain, DN and DC subdomains"/>
    <property type="match status" value="2"/>
</dbReference>
<dbReference type="Gene3D" id="3.30.70.1430">
    <property type="entry name" value="Multidrug efflux transporter AcrB pore domain"/>
    <property type="match status" value="2"/>
</dbReference>
<dbReference type="RefSeq" id="WP_369460111.1">
    <property type="nucleotide sequence ID" value="NZ_JBGBDC010000004.1"/>
</dbReference>
<dbReference type="SUPFAM" id="SSF82866">
    <property type="entry name" value="Multidrug efflux transporter AcrB transmembrane domain"/>
    <property type="match status" value="2"/>
</dbReference>
<comment type="caution">
    <text evidence="2">The sequence shown here is derived from an EMBL/GenBank/DDBJ whole genome shotgun (WGS) entry which is preliminary data.</text>
</comment>
<gene>
    <name evidence="2" type="ORF">AB7A72_12005</name>
</gene>
<sequence>MKLRISAWSIQNPIPVVVLFIAIMVAGLMAYRVMPIKLYPDVSFPIVQVAVALPSAAATEVETQVTRVVEDGVANVARVKHVISTVTQGMSLTVVEFEIGLDPQRAVDEVRAAIDRVRANLPASIEPPIVERLDFDALPLLTYAVTAPGMDDVELNWFIEDVVARKLVAQPGVGQVTQVGGVARDITVTLDPARLQALGLTAVAVNDALRAHNLDASGGRTQIGAQEQQVRILAAAPSVQELEQLVIATRDGRHLRLGDVATVASGASDRRGFAALNGEAVVGFQVMKTKAASDVDVERAVAKAVAALAKEQPGVSSQLVSSGAKNTRDSFDATVATLLEGMLLAAVVVFMFLRDWRATVIAAVAMPISLIPTFAVIHWLGYSLNMLSLLALTLVIGVLVDDAIVEVENIQKRVQAGASPWRAAMEGADAIGLAVVATTLAIAVVFLPVAFMGGYAGPYFREFGVTVAVSVMFSLLVARLLSPLMCAYLLKPSAQPHPHKPFVGRYRRLLEWALAHRWLSLTAGLLIFVGSLMLASLLPTGFAPKGDGGTVQISLQGPPGATTEDMRSSAASLTRLLRQQGDVQDVFVSVGSSQRDGDPRKGSVIVQLKSPRSMTTKAFQDHMRPLLLQVPDVRLSYSESEGGGTQNLQVILGGHDGELLRRTAADAERQLRSLPMLANVHQVAPNPGPELVIRLKPDAAARLGVTPDVVAEVARMASLGDLDATASKFNTGRQRLSVRVRLPQDALRDLDSIGALRVPTGQGGTVPLSAVADMHFQVGESHIDRFDRERRITLEAEVNGVSLGQANAAVDALPFLKNLPAGVSRPLYGDAEGMQELFASFGLAIMAGVGLIFGVLILLFRSFVKPVVILAALPLSLAGAFLALLATGGELNLPVLIGLLMLMGLAAKNSILLVEHAVEAERMGKSQTEALLEAAHERTRPIIMTTIAMAMGMLPTALGVSSGSEFRQPLAVAVIGGLVSSTALSLVLVPVVYAVMDDFENWLRPKLARWVTLPSAQEQQETLHTGA</sequence>
<feature type="transmembrane region" description="Helical" evidence="1">
    <location>
        <begin position="970"/>
        <end position="996"/>
    </location>
</feature>
<accession>A0ABV4B2L6</accession>
<dbReference type="SUPFAM" id="SSF82714">
    <property type="entry name" value="Multidrug efflux transporter AcrB TolC docking domain, DN and DC subdomains"/>
    <property type="match status" value="2"/>
</dbReference>
<dbReference type="EMBL" id="JBGBDC010000004">
    <property type="protein sequence ID" value="MEY2251729.1"/>
    <property type="molecule type" value="Genomic_DNA"/>
</dbReference>
<protein>
    <submittedName>
        <fullName evidence="2">Efflux RND transporter permease subunit</fullName>
    </submittedName>
</protein>
<dbReference type="InterPro" id="IPR001036">
    <property type="entry name" value="Acrflvin-R"/>
</dbReference>
<feature type="transmembrane region" description="Helical" evidence="1">
    <location>
        <begin position="463"/>
        <end position="490"/>
    </location>
</feature>
<dbReference type="Gene3D" id="1.20.1640.10">
    <property type="entry name" value="Multidrug efflux transporter AcrB transmembrane domain"/>
    <property type="match status" value="2"/>
</dbReference>
<organism evidence="2 3">
    <name type="scientific">Comamonas sediminis</name>
    <dbReference type="NCBI Taxonomy" id="1783360"/>
    <lineage>
        <taxon>Bacteria</taxon>
        <taxon>Pseudomonadati</taxon>
        <taxon>Pseudomonadota</taxon>
        <taxon>Betaproteobacteria</taxon>
        <taxon>Burkholderiales</taxon>
        <taxon>Comamonadaceae</taxon>
        <taxon>Comamonas</taxon>
    </lineage>
</organism>
<dbReference type="Pfam" id="PF00873">
    <property type="entry name" value="ACR_tran"/>
    <property type="match status" value="1"/>
</dbReference>
<evidence type="ECO:0000313" key="2">
    <source>
        <dbReference type="EMBL" id="MEY2251729.1"/>
    </source>
</evidence>
<keyword evidence="3" id="KW-1185">Reference proteome</keyword>
<reference evidence="2 3" key="1">
    <citation type="journal article" date="2016" name="Int. J. Syst. Evol. Microbiol.">
        <title>Description of Comamonas sediminis sp. nov., isolated from lagoon sediments.</title>
        <authorList>
            <person name="Subhash Y."/>
            <person name="Bang J.J."/>
            <person name="You T.H."/>
            <person name="Lee S.S."/>
        </authorList>
    </citation>
    <scope>NUCLEOTIDE SEQUENCE [LARGE SCALE GENOMIC DNA]</scope>
    <source>
        <strain evidence="2 3">JCM 31169</strain>
    </source>
</reference>
<feature type="transmembrane region" description="Helical" evidence="1">
    <location>
        <begin position="939"/>
        <end position="958"/>
    </location>
</feature>
<feature type="transmembrane region" description="Helical" evidence="1">
    <location>
        <begin position="12"/>
        <end position="34"/>
    </location>
</feature>
<feature type="transmembrane region" description="Helical" evidence="1">
    <location>
        <begin position="867"/>
        <end position="887"/>
    </location>
</feature>
<feature type="transmembrane region" description="Helical" evidence="1">
    <location>
        <begin position="386"/>
        <end position="405"/>
    </location>
</feature>
<feature type="transmembrane region" description="Helical" evidence="1">
    <location>
        <begin position="518"/>
        <end position="538"/>
    </location>
</feature>
<name>A0ABV4B2L6_9BURK</name>
<keyword evidence="1" id="KW-1133">Transmembrane helix</keyword>
<keyword evidence="1" id="KW-0812">Transmembrane</keyword>
<feature type="transmembrane region" description="Helical" evidence="1">
    <location>
        <begin position="837"/>
        <end position="860"/>
    </location>
</feature>
<dbReference type="Proteomes" id="UP001562178">
    <property type="component" value="Unassembled WGS sequence"/>
</dbReference>
<feature type="transmembrane region" description="Helical" evidence="1">
    <location>
        <begin position="333"/>
        <end position="353"/>
    </location>
</feature>
<dbReference type="Gene3D" id="3.30.70.1320">
    <property type="entry name" value="Multidrug efflux transporter AcrB pore domain like"/>
    <property type="match status" value="1"/>
</dbReference>
<dbReference type="Gene3D" id="3.30.70.1440">
    <property type="entry name" value="Multidrug efflux transporter AcrB pore domain"/>
    <property type="match status" value="1"/>
</dbReference>
<dbReference type="InterPro" id="IPR027463">
    <property type="entry name" value="AcrB_DN_DC_subdom"/>
</dbReference>
<dbReference type="PANTHER" id="PTHR32063">
    <property type="match status" value="1"/>
</dbReference>
<evidence type="ECO:0000256" key="1">
    <source>
        <dbReference type="SAM" id="Phobius"/>
    </source>
</evidence>
<dbReference type="PANTHER" id="PTHR32063:SF77">
    <property type="entry name" value="ACR FAMILY TRANSPORT PROTEIN"/>
    <property type="match status" value="1"/>
</dbReference>
<proteinExistence type="predicted"/>
<dbReference type="PRINTS" id="PR00702">
    <property type="entry name" value="ACRIFLAVINRP"/>
</dbReference>
<keyword evidence="1" id="KW-0472">Membrane</keyword>
<feature type="transmembrane region" description="Helical" evidence="1">
    <location>
        <begin position="360"/>
        <end position="380"/>
    </location>
</feature>
<evidence type="ECO:0000313" key="3">
    <source>
        <dbReference type="Proteomes" id="UP001562178"/>
    </source>
</evidence>